<evidence type="ECO:0000256" key="2">
    <source>
        <dbReference type="SAM" id="MobiDB-lite"/>
    </source>
</evidence>
<dbReference type="Proteomes" id="UP001190700">
    <property type="component" value="Unassembled WGS sequence"/>
</dbReference>
<accession>A0AAE0KX31</accession>
<proteinExistence type="predicted"/>
<dbReference type="EMBL" id="LGRX02014880">
    <property type="protein sequence ID" value="KAK3263988.1"/>
    <property type="molecule type" value="Genomic_DNA"/>
</dbReference>
<evidence type="ECO:0000313" key="4">
    <source>
        <dbReference type="Proteomes" id="UP001190700"/>
    </source>
</evidence>
<feature type="non-terminal residue" evidence="3">
    <location>
        <position position="330"/>
    </location>
</feature>
<feature type="coiled-coil region" evidence="1">
    <location>
        <begin position="163"/>
        <end position="210"/>
    </location>
</feature>
<keyword evidence="4" id="KW-1185">Reference proteome</keyword>
<reference evidence="3 4" key="1">
    <citation type="journal article" date="2015" name="Genome Biol. Evol.">
        <title>Comparative Genomics of a Bacterivorous Green Alga Reveals Evolutionary Causalities and Consequences of Phago-Mixotrophic Mode of Nutrition.</title>
        <authorList>
            <person name="Burns J.A."/>
            <person name="Paasch A."/>
            <person name="Narechania A."/>
            <person name="Kim E."/>
        </authorList>
    </citation>
    <scope>NUCLEOTIDE SEQUENCE [LARGE SCALE GENOMIC DNA]</scope>
    <source>
        <strain evidence="3 4">PLY_AMNH</strain>
    </source>
</reference>
<organism evidence="3 4">
    <name type="scientific">Cymbomonas tetramitiformis</name>
    <dbReference type="NCBI Taxonomy" id="36881"/>
    <lineage>
        <taxon>Eukaryota</taxon>
        <taxon>Viridiplantae</taxon>
        <taxon>Chlorophyta</taxon>
        <taxon>Pyramimonadophyceae</taxon>
        <taxon>Pyramimonadales</taxon>
        <taxon>Pyramimonadaceae</taxon>
        <taxon>Cymbomonas</taxon>
    </lineage>
</organism>
<feature type="region of interest" description="Disordered" evidence="2">
    <location>
        <begin position="1"/>
        <end position="30"/>
    </location>
</feature>
<gene>
    <name evidence="3" type="ORF">CYMTET_27242</name>
</gene>
<comment type="caution">
    <text evidence="3">The sequence shown here is derived from an EMBL/GenBank/DDBJ whole genome shotgun (WGS) entry which is preliminary data.</text>
</comment>
<sequence length="330" mass="36559">MKASQYSYSEVNPEVSSAPNTPFTPEVSNVLSNPAATAGVSPALRTQLSKWSKVIDSAEKEIAKKSNEINWLKARLRTAEWEALSKAREAAVLTERLSDTATQLRSTEEVVERELKTKDAQIHQLREELLQAVQDTPVRPRAPTVVPVATAASPPEDSGLAETRRATAELREAAEAALRLQQQSAQAAEAQQLEAAAQRQEAQEAALRQRQETDAISDQQQSAWEDLRRAQEELLVLLIRTSRTVEPLPTFYCLGRLLLACLPRGLEIVLIGSELQAAVRSQANGYEMWGDQMKWPCLNTWRSETYIEGFWAAWPGGHCLRATTATCINA</sequence>
<name>A0AAE0KX31_9CHLO</name>
<evidence type="ECO:0000313" key="3">
    <source>
        <dbReference type="EMBL" id="KAK3263988.1"/>
    </source>
</evidence>
<keyword evidence="1" id="KW-0175">Coiled coil</keyword>
<evidence type="ECO:0000256" key="1">
    <source>
        <dbReference type="SAM" id="Coils"/>
    </source>
</evidence>
<dbReference type="AlphaFoldDB" id="A0AAE0KX31"/>
<protein>
    <submittedName>
        <fullName evidence="3">Uncharacterized protein</fullName>
    </submittedName>
</protein>
<feature type="coiled-coil region" evidence="1">
    <location>
        <begin position="108"/>
        <end position="135"/>
    </location>
</feature>
<feature type="coiled-coil region" evidence="1">
    <location>
        <begin position="48"/>
        <end position="75"/>
    </location>
</feature>